<proteinExistence type="inferred from homology"/>
<name>A0A7J0A3E9_9BACE</name>
<feature type="domain" description="SusD-like N-terminal" evidence="8">
    <location>
        <begin position="25"/>
        <end position="228"/>
    </location>
</feature>
<evidence type="ECO:0000256" key="3">
    <source>
        <dbReference type="ARBA" id="ARBA00022729"/>
    </source>
</evidence>
<evidence type="ECO:0000256" key="2">
    <source>
        <dbReference type="ARBA" id="ARBA00006275"/>
    </source>
</evidence>
<comment type="similarity">
    <text evidence="2">Belongs to the SusD family.</text>
</comment>
<feature type="chain" id="PRO_5036400191" evidence="6">
    <location>
        <begin position="22"/>
        <end position="528"/>
    </location>
</feature>
<evidence type="ECO:0000256" key="4">
    <source>
        <dbReference type="ARBA" id="ARBA00023136"/>
    </source>
</evidence>
<dbReference type="AlphaFoldDB" id="A0A7J0A3E9"/>
<dbReference type="Pfam" id="PF14322">
    <property type="entry name" value="SusD-like_3"/>
    <property type="match status" value="1"/>
</dbReference>
<comment type="subcellular location">
    <subcellularLocation>
        <location evidence="1">Cell outer membrane</location>
    </subcellularLocation>
</comment>
<dbReference type="InterPro" id="IPR033985">
    <property type="entry name" value="SusD-like_N"/>
</dbReference>
<sequence length="528" mass="60427">MKKYNKLYSAFMLTLSALTLAGCNDFLDTMPDNRAQLDSEEKIQSILTSAYIDHEPVLVAELVSDNMDDYGANNPNTNRWFDETFAWKDETEDANESLNSFWESAFVAIASANEALQAIEEMGTATNSLKECKAEALLCRAYNHFMLGCMFCKPYTATASNDLGLPYIEHPETELNPQYERGTLAELYSKIDRDIQEALPLIGDSHYKVPKYHFNTKAAYAFACRFYLYYEKWEEAIKYANLCLGSQPKTMLRDWKGMANMTQQADAITNEYVNANSNANLLMLTGYSTLGIVFGPYRNYSRYSHGQYLAMNEDMRATNIWGGALSFYMTPKVYTGTNMDKTIFWKMPYMFEYTDPVAGIGYNHTVYPAFTTDECLLNRAEAYILLKQYDEAAADLTTWMQNITKSTKTLTPANIAQFYDAQEYSYSDTEGLQSTLKKHLNPAFQIEEEGSTQENMLQCMLGFRRIETMHAGLRWFDVKRYGIEIPRRVMNASGTPQYKSDFLSKDDKRRALQIPLKVREAGFEANPR</sequence>
<evidence type="ECO:0000259" key="7">
    <source>
        <dbReference type="Pfam" id="PF07980"/>
    </source>
</evidence>
<keyword evidence="3 6" id="KW-0732">Signal</keyword>
<dbReference type="PROSITE" id="PS51257">
    <property type="entry name" value="PROKAR_LIPOPROTEIN"/>
    <property type="match status" value="1"/>
</dbReference>
<protein>
    <submittedName>
        <fullName evidence="10">RagB/SusD family nutrient uptake outer membrane protein</fullName>
    </submittedName>
</protein>
<dbReference type="OrthoDB" id="1147023at2"/>
<evidence type="ECO:0000256" key="6">
    <source>
        <dbReference type="SAM" id="SignalP"/>
    </source>
</evidence>
<dbReference type="Pfam" id="PF07980">
    <property type="entry name" value="SusD_RagB"/>
    <property type="match status" value="1"/>
</dbReference>
<evidence type="ECO:0000259" key="8">
    <source>
        <dbReference type="Pfam" id="PF14322"/>
    </source>
</evidence>
<evidence type="ECO:0000256" key="5">
    <source>
        <dbReference type="ARBA" id="ARBA00023237"/>
    </source>
</evidence>
<gene>
    <name evidence="10" type="ORF">E4T97_18300</name>
    <name evidence="9" type="ORF">IMSAGC001_02060</name>
</gene>
<comment type="caution">
    <text evidence="9">The sequence shown here is derived from an EMBL/GenBank/DDBJ whole genome shotgun (WGS) entry which is preliminary data.</text>
</comment>
<evidence type="ECO:0000256" key="1">
    <source>
        <dbReference type="ARBA" id="ARBA00004442"/>
    </source>
</evidence>
<dbReference type="RefSeq" id="WP_135039190.1">
    <property type="nucleotide sequence ID" value="NZ_BLLS01000051.1"/>
</dbReference>
<feature type="domain" description="RagB/SusD" evidence="7">
    <location>
        <begin position="337"/>
        <end position="490"/>
    </location>
</feature>
<reference evidence="10 11" key="1">
    <citation type="submission" date="2019-03" db="EMBL/GenBank/DDBJ databases">
        <title>Diversity of the mouse oral microbiome.</title>
        <authorList>
            <person name="Joseph S."/>
            <person name="Aduse-Opoku J."/>
            <person name="Curtis M."/>
            <person name="Wade W."/>
            <person name="Hashim A."/>
        </authorList>
    </citation>
    <scope>NUCLEOTIDE SEQUENCE [LARGE SCALE GENOMIC DNA]</scope>
    <source>
        <strain evidence="10 11">P2318</strain>
    </source>
</reference>
<dbReference type="Proteomes" id="UP000491181">
    <property type="component" value="Unassembled WGS sequence"/>
</dbReference>
<evidence type="ECO:0000313" key="10">
    <source>
        <dbReference type="EMBL" id="TFU45570.1"/>
    </source>
</evidence>
<accession>A0A7J0A3E9</accession>
<organism evidence="9 12">
    <name type="scientific">Bacteroides acidifaciens</name>
    <dbReference type="NCBI Taxonomy" id="85831"/>
    <lineage>
        <taxon>Bacteria</taxon>
        <taxon>Pseudomonadati</taxon>
        <taxon>Bacteroidota</taxon>
        <taxon>Bacteroidia</taxon>
        <taxon>Bacteroidales</taxon>
        <taxon>Bacteroidaceae</taxon>
        <taxon>Bacteroides</taxon>
    </lineage>
</organism>
<dbReference type="Proteomes" id="UP000298073">
    <property type="component" value="Unassembled WGS sequence"/>
</dbReference>
<dbReference type="EMBL" id="SPPV01000058">
    <property type="protein sequence ID" value="TFU45570.1"/>
    <property type="molecule type" value="Genomic_DNA"/>
</dbReference>
<keyword evidence="5" id="KW-0998">Cell outer membrane</keyword>
<dbReference type="InterPro" id="IPR012944">
    <property type="entry name" value="SusD_RagB_dom"/>
</dbReference>
<keyword evidence="4" id="KW-0472">Membrane</keyword>
<feature type="signal peptide" evidence="6">
    <location>
        <begin position="1"/>
        <end position="21"/>
    </location>
</feature>
<evidence type="ECO:0000313" key="11">
    <source>
        <dbReference type="Proteomes" id="UP000298073"/>
    </source>
</evidence>
<dbReference type="Gene3D" id="1.25.40.390">
    <property type="match status" value="1"/>
</dbReference>
<evidence type="ECO:0000313" key="12">
    <source>
        <dbReference type="Proteomes" id="UP000491181"/>
    </source>
</evidence>
<reference evidence="9 12" key="2">
    <citation type="journal article" date="2020" name="Microbiome">
        <title>Single-cell genomics of uncultured bacteria reveals dietary fiber responders in the mouse gut microbiota.</title>
        <authorList>
            <person name="Chijiiwa R."/>
            <person name="Hosokawa M."/>
            <person name="Kogawa M."/>
            <person name="Nishikawa Y."/>
            <person name="Ide K."/>
            <person name="Sakanashi C."/>
            <person name="Takahashi K."/>
            <person name="Takeyama H."/>
        </authorList>
    </citation>
    <scope>NUCLEOTIDE SEQUENCE [LARGE SCALE GENOMIC DNA]</scope>
    <source>
        <strain evidence="9">IMSAGC_001</strain>
    </source>
</reference>
<evidence type="ECO:0000313" key="9">
    <source>
        <dbReference type="EMBL" id="GFH86650.1"/>
    </source>
</evidence>
<dbReference type="EMBL" id="BLLS01000051">
    <property type="protein sequence ID" value="GFH86650.1"/>
    <property type="molecule type" value="Genomic_DNA"/>
</dbReference>
<dbReference type="InterPro" id="IPR011990">
    <property type="entry name" value="TPR-like_helical_dom_sf"/>
</dbReference>
<dbReference type="SUPFAM" id="SSF48452">
    <property type="entry name" value="TPR-like"/>
    <property type="match status" value="1"/>
</dbReference>